<dbReference type="PANTHER" id="PTHR35910:SF1">
    <property type="entry name" value="2EXR DOMAIN-CONTAINING PROTEIN"/>
    <property type="match status" value="1"/>
</dbReference>
<keyword evidence="4" id="KW-1185">Reference proteome</keyword>
<dbReference type="AlphaFoldDB" id="A0AAN9YKZ7"/>
<name>A0AAN9YKZ7_9PEZI</name>
<dbReference type="InterPro" id="IPR045518">
    <property type="entry name" value="2EXR"/>
</dbReference>
<dbReference type="EMBL" id="JAKJXP020000096">
    <property type="protein sequence ID" value="KAK7746614.1"/>
    <property type="molecule type" value="Genomic_DNA"/>
</dbReference>
<gene>
    <name evidence="3" type="ORF">SLS62_009335</name>
</gene>
<comment type="caution">
    <text evidence="3">The sequence shown here is derived from an EMBL/GenBank/DDBJ whole genome shotgun (WGS) entry which is preliminary data.</text>
</comment>
<feature type="domain" description="2EXR" evidence="2">
    <location>
        <begin position="12"/>
        <end position="155"/>
    </location>
</feature>
<evidence type="ECO:0000256" key="1">
    <source>
        <dbReference type="SAM" id="MobiDB-lite"/>
    </source>
</evidence>
<reference evidence="3 4" key="1">
    <citation type="submission" date="2024-02" db="EMBL/GenBank/DDBJ databases">
        <title>De novo assembly and annotation of 12 fungi associated with fruit tree decline syndrome in Ontario, Canada.</title>
        <authorList>
            <person name="Sulman M."/>
            <person name="Ellouze W."/>
            <person name="Ilyukhin E."/>
        </authorList>
    </citation>
    <scope>NUCLEOTIDE SEQUENCE [LARGE SCALE GENOMIC DNA]</scope>
    <source>
        <strain evidence="3 4">M11/M66-122</strain>
    </source>
</reference>
<accession>A0AAN9YKZ7</accession>
<sequence>MASSTTQPLTSFTCFSSLPPELRHKIWHHSFYPRALEFHPIPTHHTEIPEGEVHAHWSLRPRATRYTSDPNEPIVWQSHCANHPALFACAESRREALRHYSVRYPTARSVAAGPVDPLVGEGQAGEEEGDNDKGKDKGVGFKRRPLYLNPEQDTIVPLGRMHREQIVALLHDIKRRDPQNRTPQRVGLDLANWMSQLARDLPNWLSRRVYGPVLDEEEGSGAAPKPKPKPLPFLSPELLKDMSHLTLLMFNEVGPPPAFWNGECVLEDSTNWDPIWLVLFKDNQEERKRVDGWVVIDGLRMAVKDLGFVMGGVGRGKGMDEVEGMEADIMKGDEGQEEWGPSNWTQVTRRERRGSC</sequence>
<proteinExistence type="predicted"/>
<evidence type="ECO:0000313" key="4">
    <source>
        <dbReference type="Proteomes" id="UP001320420"/>
    </source>
</evidence>
<protein>
    <recommendedName>
        <fullName evidence="2">2EXR domain-containing protein</fullName>
    </recommendedName>
</protein>
<dbReference type="Pfam" id="PF20150">
    <property type="entry name" value="2EXR"/>
    <property type="match status" value="1"/>
</dbReference>
<dbReference type="Proteomes" id="UP001320420">
    <property type="component" value="Unassembled WGS sequence"/>
</dbReference>
<feature type="region of interest" description="Disordered" evidence="1">
    <location>
        <begin position="333"/>
        <end position="356"/>
    </location>
</feature>
<organism evidence="3 4">
    <name type="scientific">Diatrype stigma</name>
    <dbReference type="NCBI Taxonomy" id="117547"/>
    <lineage>
        <taxon>Eukaryota</taxon>
        <taxon>Fungi</taxon>
        <taxon>Dikarya</taxon>
        <taxon>Ascomycota</taxon>
        <taxon>Pezizomycotina</taxon>
        <taxon>Sordariomycetes</taxon>
        <taxon>Xylariomycetidae</taxon>
        <taxon>Xylariales</taxon>
        <taxon>Diatrypaceae</taxon>
        <taxon>Diatrype</taxon>
    </lineage>
</organism>
<evidence type="ECO:0000313" key="3">
    <source>
        <dbReference type="EMBL" id="KAK7746614.1"/>
    </source>
</evidence>
<feature type="region of interest" description="Disordered" evidence="1">
    <location>
        <begin position="114"/>
        <end position="142"/>
    </location>
</feature>
<evidence type="ECO:0000259" key="2">
    <source>
        <dbReference type="Pfam" id="PF20150"/>
    </source>
</evidence>
<dbReference type="PANTHER" id="PTHR35910">
    <property type="entry name" value="2EXR DOMAIN-CONTAINING PROTEIN"/>
    <property type="match status" value="1"/>
</dbReference>